<dbReference type="PANTHER" id="PTHR48216:SF1">
    <property type="match status" value="1"/>
</dbReference>
<dbReference type="AlphaFoldDB" id="A0AAN9NE64"/>
<dbReference type="EMBL" id="JAYMYR010000004">
    <property type="protein sequence ID" value="KAK7368833.1"/>
    <property type="molecule type" value="Genomic_DNA"/>
</dbReference>
<reference evidence="2 3" key="1">
    <citation type="submission" date="2024-01" db="EMBL/GenBank/DDBJ databases">
        <title>The genomes of 5 underutilized Papilionoideae crops provide insights into root nodulation and disease resistanc.</title>
        <authorList>
            <person name="Jiang F."/>
        </authorList>
    </citation>
    <scope>NUCLEOTIDE SEQUENCE [LARGE SCALE GENOMIC DNA]</scope>
    <source>
        <strain evidence="2">JINMINGXINNONG_FW02</strain>
        <tissue evidence="2">Leaves</tissue>
    </source>
</reference>
<comment type="caution">
    <text evidence="2">The sequence shown here is derived from an EMBL/GenBank/DDBJ whole genome shotgun (WGS) entry which is preliminary data.</text>
</comment>
<keyword evidence="3" id="KW-1185">Reference proteome</keyword>
<organism evidence="2 3">
    <name type="scientific">Phaseolus coccineus</name>
    <name type="common">Scarlet runner bean</name>
    <name type="synonym">Phaseolus multiflorus</name>
    <dbReference type="NCBI Taxonomy" id="3886"/>
    <lineage>
        <taxon>Eukaryota</taxon>
        <taxon>Viridiplantae</taxon>
        <taxon>Streptophyta</taxon>
        <taxon>Embryophyta</taxon>
        <taxon>Tracheophyta</taxon>
        <taxon>Spermatophyta</taxon>
        <taxon>Magnoliopsida</taxon>
        <taxon>eudicotyledons</taxon>
        <taxon>Gunneridae</taxon>
        <taxon>Pentapetalae</taxon>
        <taxon>rosids</taxon>
        <taxon>fabids</taxon>
        <taxon>Fabales</taxon>
        <taxon>Fabaceae</taxon>
        <taxon>Papilionoideae</taxon>
        <taxon>50 kb inversion clade</taxon>
        <taxon>NPAAA clade</taxon>
        <taxon>indigoferoid/millettioid clade</taxon>
        <taxon>Phaseoleae</taxon>
        <taxon>Phaseolus</taxon>
    </lineage>
</organism>
<keyword evidence="1" id="KW-1133">Transmembrane helix</keyword>
<evidence type="ECO:0000313" key="3">
    <source>
        <dbReference type="Proteomes" id="UP001374584"/>
    </source>
</evidence>
<name>A0AAN9NE64_PHACN</name>
<keyword evidence="1" id="KW-0812">Transmembrane</keyword>
<dbReference type="Proteomes" id="UP001374584">
    <property type="component" value="Unassembled WGS sequence"/>
</dbReference>
<evidence type="ECO:0000313" key="2">
    <source>
        <dbReference type="EMBL" id="KAK7368833.1"/>
    </source>
</evidence>
<gene>
    <name evidence="2" type="ORF">VNO80_10864</name>
</gene>
<sequence>MTAKKVDYKTPSEKTIVSPPPPPYTCFHNNIMASFRFLFLAFFIVLSLHSIAEVEASRKLLSPTLPDLGNLPAFQFPPGTQWPEYRLPPFLKPNYPAIPSSYYFYTPPATTTIPKTSSNP</sequence>
<dbReference type="PANTHER" id="PTHR48216">
    <property type="match status" value="1"/>
</dbReference>
<feature type="transmembrane region" description="Helical" evidence="1">
    <location>
        <begin position="31"/>
        <end position="52"/>
    </location>
</feature>
<evidence type="ECO:0000256" key="1">
    <source>
        <dbReference type="SAM" id="Phobius"/>
    </source>
</evidence>
<protein>
    <submittedName>
        <fullName evidence="2">Uncharacterized protein</fullName>
    </submittedName>
</protein>
<accession>A0AAN9NE64</accession>
<keyword evidence="1" id="KW-0472">Membrane</keyword>
<proteinExistence type="predicted"/>